<evidence type="ECO:0000256" key="1">
    <source>
        <dbReference type="ARBA" id="ARBA00022603"/>
    </source>
</evidence>
<dbReference type="Pfam" id="PF13489">
    <property type="entry name" value="Methyltransf_23"/>
    <property type="match status" value="1"/>
</dbReference>
<gene>
    <name evidence="4" type="ORF">BECKDK2373B_GA0170837_10733</name>
</gene>
<dbReference type="Gene3D" id="3.40.50.150">
    <property type="entry name" value="Vaccinia Virus protein VP39"/>
    <property type="match status" value="1"/>
</dbReference>
<name>A0A450SWJ5_9GAMM</name>
<dbReference type="EMBL" id="CAADEX010000073">
    <property type="protein sequence ID" value="VFJ58371.1"/>
    <property type="molecule type" value="Genomic_DNA"/>
</dbReference>
<proteinExistence type="predicted"/>
<dbReference type="PANTHER" id="PTHR43464:SF19">
    <property type="entry name" value="UBIQUINONE BIOSYNTHESIS O-METHYLTRANSFERASE, MITOCHONDRIAL"/>
    <property type="match status" value="1"/>
</dbReference>
<dbReference type="AlphaFoldDB" id="A0A450SWJ5"/>
<reference evidence="4" key="1">
    <citation type="submission" date="2019-02" db="EMBL/GenBank/DDBJ databases">
        <authorList>
            <person name="Gruber-Vodicka R. H."/>
            <person name="Seah K. B. B."/>
        </authorList>
    </citation>
    <scope>NUCLEOTIDE SEQUENCE</scope>
    <source>
        <strain evidence="4">BECK_DK47</strain>
    </source>
</reference>
<dbReference type="GO" id="GO:0008168">
    <property type="term" value="F:methyltransferase activity"/>
    <property type="evidence" value="ECO:0007669"/>
    <property type="project" value="UniProtKB-KW"/>
</dbReference>
<keyword evidence="2 4" id="KW-0808">Transferase</keyword>
<dbReference type="InterPro" id="IPR029063">
    <property type="entry name" value="SAM-dependent_MTases_sf"/>
</dbReference>
<dbReference type="PANTHER" id="PTHR43464">
    <property type="entry name" value="METHYLTRANSFERASE"/>
    <property type="match status" value="1"/>
</dbReference>
<dbReference type="CDD" id="cd02440">
    <property type="entry name" value="AdoMet_MTases"/>
    <property type="match status" value="1"/>
</dbReference>
<accession>A0A450SWJ5</accession>
<evidence type="ECO:0000313" key="4">
    <source>
        <dbReference type="EMBL" id="VFJ58371.1"/>
    </source>
</evidence>
<keyword evidence="3" id="KW-0949">S-adenosyl-L-methionine</keyword>
<organism evidence="4">
    <name type="scientific">Candidatus Kentrum sp. DK</name>
    <dbReference type="NCBI Taxonomy" id="2126562"/>
    <lineage>
        <taxon>Bacteria</taxon>
        <taxon>Pseudomonadati</taxon>
        <taxon>Pseudomonadota</taxon>
        <taxon>Gammaproteobacteria</taxon>
        <taxon>Candidatus Kentrum</taxon>
    </lineage>
</organism>
<protein>
    <submittedName>
        <fullName evidence="4">Methyltransferase domain-containing protein</fullName>
    </submittedName>
</protein>
<evidence type="ECO:0000256" key="3">
    <source>
        <dbReference type="ARBA" id="ARBA00022691"/>
    </source>
</evidence>
<keyword evidence="1 4" id="KW-0489">Methyltransferase</keyword>
<dbReference type="SUPFAM" id="SSF53335">
    <property type="entry name" value="S-adenosyl-L-methionine-dependent methyltransferases"/>
    <property type="match status" value="1"/>
</dbReference>
<evidence type="ECO:0000256" key="2">
    <source>
        <dbReference type="ARBA" id="ARBA00022679"/>
    </source>
</evidence>
<dbReference type="GO" id="GO:0032259">
    <property type="term" value="P:methylation"/>
    <property type="evidence" value="ECO:0007669"/>
    <property type="project" value="UniProtKB-KW"/>
</dbReference>
<sequence length="244" mass="27828">MDRRNFWKGDFIGFFDVEDELRTTVVHPYISDELEKLKCGKILDYGCGRGDLLRSLELSGSMKYTGYDPSMKCINAARSIHRKIPNVSFTDSLEELSDSSFDVVILSFVLITIDNQYEARDAITNSIRLLMPNGRIIFCETHPCFRDHIFTTLETDMDMTNYNKPFHPINVRLCSRGHSSNDVSFVDYHNSLSDIFELFISGGICISKITEIYDNLGKGKADATIVERYKGSPPAFLYLEGIRK</sequence>